<evidence type="ECO:0000256" key="2">
    <source>
        <dbReference type="ARBA" id="ARBA00022729"/>
    </source>
</evidence>
<organism evidence="9 10">
    <name type="scientific">Acipenser ruthenus</name>
    <name type="common">Sterlet sturgeon</name>
    <dbReference type="NCBI Taxonomy" id="7906"/>
    <lineage>
        <taxon>Eukaryota</taxon>
        <taxon>Metazoa</taxon>
        <taxon>Chordata</taxon>
        <taxon>Craniata</taxon>
        <taxon>Vertebrata</taxon>
        <taxon>Euteleostomi</taxon>
        <taxon>Actinopterygii</taxon>
        <taxon>Chondrostei</taxon>
        <taxon>Acipenseriformes</taxon>
        <taxon>Acipenseridae</taxon>
        <taxon>Acipenser</taxon>
    </lineage>
</organism>
<dbReference type="SUPFAM" id="SSF49265">
    <property type="entry name" value="Fibronectin type III"/>
    <property type="match status" value="1"/>
</dbReference>
<dbReference type="InterPro" id="IPR032675">
    <property type="entry name" value="LRR_dom_sf"/>
</dbReference>
<dbReference type="SMART" id="SM00082">
    <property type="entry name" value="LRRCT"/>
    <property type="match status" value="1"/>
</dbReference>
<dbReference type="SMART" id="SM00369">
    <property type="entry name" value="LRR_TYP"/>
    <property type="match status" value="11"/>
</dbReference>
<dbReference type="Pfam" id="PF13855">
    <property type="entry name" value="LRR_8"/>
    <property type="match status" value="3"/>
</dbReference>
<dbReference type="CDD" id="cd00063">
    <property type="entry name" value="FN3"/>
    <property type="match status" value="1"/>
</dbReference>
<dbReference type="FunFam" id="3.80.10.10:FF:000770">
    <property type="entry name" value="Uncharacterized protein"/>
    <property type="match status" value="1"/>
</dbReference>
<keyword evidence="2 7" id="KW-0732">Signal</keyword>
<dbReference type="Proteomes" id="UP000289886">
    <property type="component" value="Unassembled WGS sequence"/>
</dbReference>
<dbReference type="SUPFAM" id="SSF52058">
    <property type="entry name" value="L domain-like"/>
    <property type="match status" value="1"/>
</dbReference>
<proteinExistence type="predicted"/>
<keyword evidence="6" id="KW-0812">Transmembrane</keyword>
<sequence length="709" mass="79337">MAKSLVTFFLCFYMSVSNVLTSCPGRCKCQDLNMFCANVGLETVPEPPENSPVKYLGLGGNFINSIASADFTFYTSLKRLDLQYNSIGTIPYGTFESLGKVNELYLGNNRVSQLKNQTFTGLISLHYLDLSNNRISTILAGAFYNLESLTKLRLSGNALSAITSGLFVHLQKLEFLHFENNRISTITRNAFKGLGNLIELHFTGNNLTSLIEGVFRHLPALSNLHLDKNSITVLRRGVFKTLTTLQILSLSHNRISEIDSGAFAGLFRLKSLKLNGNCISAIGTHFLSNSPQLEEIDLSHNKISTVNEYAFENVPSLNILKLNNNTLTYLNPDVFSTAAQLSSLKLNDNPWHCNCDLIHLKDWLQSSSDRLRIMTVFVKCAEPKSLMGKYLDFVSNAEIQKTDNWCADLMSADDPGYFTSINAEHRRITHSKAEELKENQTMPTPSRTTSDASTVITIIKNESKRHIITPTLQETTNEVTTPQILTTADMLDSTTTSNKEPQTKGSEIQDACLYNQFTICNISADEVTSSSARIKWSVRNNYNKLVYFRIMYDQFDRETRFSRFINIKRGHVCDLRDLRSSTPYFICVESVVNERVCPVASRDLCVGIVTKDGTTFIPDRQAVILYFSVGNAVALIGILVVVVSVIIYKNNKKRSNETASMMYSQNRKDTCTVCAGLPWEYNCGHHSNSSRTGTYQANEIDAIDLPQGD</sequence>
<dbReference type="InterPro" id="IPR003591">
    <property type="entry name" value="Leu-rich_rpt_typical-subtyp"/>
</dbReference>
<feature type="chain" id="PRO_5019052328" evidence="7">
    <location>
        <begin position="22"/>
        <end position="709"/>
    </location>
</feature>
<comment type="caution">
    <text evidence="9">The sequence shown here is derived from an EMBL/GenBank/DDBJ whole genome shotgun (WGS) entry which is preliminary data.</text>
</comment>
<evidence type="ECO:0000313" key="10">
    <source>
        <dbReference type="Proteomes" id="UP000289886"/>
    </source>
</evidence>
<keyword evidence="6" id="KW-0472">Membrane</keyword>
<feature type="domain" description="LRRCT" evidence="8">
    <location>
        <begin position="349"/>
        <end position="402"/>
    </location>
</feature>
<evidence type="ECO:0000256" key="4">
    <source>
        <dbReference type="ARBA" id="ARBA00023157"/>
    </source>
</evidence>
<evidence type="ECO:0000256" key="5">
    <source>
        <dbReference type="ARBA" id="ARBA00023180"/>
    </source>
</evidence>
<dbReference type="AlphaFoldDB" id="A0A444U6V1"/>
<feature type="transmembrane region" description="Helical" evidence="6">
    <location>
        <begin position="624"/>
        <end position="648"/>
    </location>
</feature>
<dbReference type="InterPro" id="IPR036116">
    <property type="entry name" value="FN3_sf"/>
</dbReference>
<evidence type="ECO:0000256" key="7">
    <source>
        <dbReference type="SAM" id="SignalP"/>
    </source>
</evidence>
<dbReference type="PANTHER" id="PTHR24366:SF96">
    <property type="entry name" value="LEUCINE RICH REPEAT CONTAINING 53"/>
    <property type="match status" value="1"/>
</dbReference>
<dbReference type="PROSITE" id="PS51450">
    <property type="entry name" value="LRR"/>
    <property type="match status" value="4"/>
</dbReference>
<keyword evidence="3" id="KW-0677">Repeat</keyword>
<dbReference type="InterPro" id="IPR003961">
    <property type="entry name" value="FN3_dom"/>
</dbReference>
<name>A0A444U6V1_ACIRT</name>
<evidence type="ECO:0000256" key="3">
    <source>
        <dbReference type="ARBA" id="ARBA00022737"/>
    </source>
</evidence>
<feature type="signal peptide" evidence="7">
    <location>
        <begin position="1"/>
        <end position="21"/>
    </location>
</feature>
<keyword evidence="10" id="KW-1185">Reference proteome</keyword>
<dbReference type="InterPro" id="IPR001611">
    <property type="entry name" value="Leu-rich_rpt"/>
</dbReference>
<evidence type="ECO:0000256" key="1">
    <source>
        <dbReference type="ARBA" id="ARBA00022614"/>
    </source>
</evidence>
<dbReference type="PRINTS" id="PR00019">
    <property type="entry name" value="LEURICHRPT"/>
</dbReference>
<protein>
    <submittedName>
        <fullName evidence="9">TLR4 interactor with leucine rich repeats</fullName>
    </submittedName>
</protein>
<dbReference type="FunFam" id="3.80.10.10:FF:000169">
    <property type="entry name" value="TLR4 interactor with leucine rich repeats"/>
    <property type="match status" value="1"/>
</dbReference>
<dbReference type="EMBL" id="SCEB01215182">
    <property type="protein sequence ID" value="RXM30890.1"/>
    <property type="molecule type" value="Genomic_DNA"/>
</dbReference>
<evidence type="ECO:0000256" key="6">
    <source>
        <dbReference type="SAM" id="Phobius"/>
    </source>
</evidence>
<dbReference type="PROSITE" id="PS51257">
    <property type="entry name" value="PROKAR_LIPOPROTEIN"/>
    <property type="match status" value="1"/>
</dbReference>
<dbReference type="PANTHER" id="PTHR24366">
    <property type="entry name" value="IG(IMMUNOGLOBULIN) AND LRR(LEUCINE RICH REPEAT) DOMAINS"/>
    <property type="match status" value="1"/>
</dbReference>
<keyword evidence="6" id="KW-1133">Transmembrane helix</keyword>
<dbReference type="InterPro" id="IPR000483">
    <property type="entry name" value="Cys-rich_flank_reg_C"/>
</dbReference>
<accession>A0A444U6V1</accession>
<reference evidence="9 10" key="1">
    <citation type="submission" date="2019-01" db="EMBL/GenBank/DDBJ databases">
        <title>Draft Genome and Complete Hox-Cluster Characterization of the Sterlet Sturgeon (Acipenser ruthenus).</title>
        <authorList>
            <person name="Wei Q."/>
        </authorList>
    </citation>
    <scope>NUCLEOTIDE SEQUENCE [LARGE SCALE GENOMIC DNA]</scope>
    <source>
        <strain evidence="9">WHYD16114868_AA</strain>
        <tissue evidence="9">Blood</tissue>
    </source>
</reference>
<keyword evidence="1" id="KW-0433">Leucine-rich repeat</keyword>
<evidence type="ECO:0000313" key="9">
    <source>
        <dbReference type="EMBL" id="RXM30890.1"/>
    </source>
</evidence>
<evidence type="ECO:0000259" key="8">
    <source>
        <dbReference type="SMART" id="SM00082"/>
    </source>
</evidence>
<dbReference type="SMART" id="SM00365">
    <property type="entry name" value="LRR_SD22"/>
    <property type="match status" value="5"/>
</dbReference>
<keyword evidence="4" id="KW-1015">Disulfide bond</keyword>
<gene>
    <name evidence="9" type="ORF">EOD39_7461</name>
</gene>
<keyword evidence="5" id="KW-0325">Glycoprotein</keyword>
<dbReference type="Gene3D" id="3.80.10.10">
    <property type="entry name" value="Ribonuclease Inhibitor"/>
    <property type="match status" value="3"/>
</dbReference>